<dbReference type="Pfam" id="PF14808">
    <property type="entry name" value="TMEM164"/>
    <property type="match status" value="1"/>
</dbReference>
<feature type="transmembrane region" description="Helical" evidence="1">
    <location>
        <begin position="87"/>
        <end position="109"/>
    </location>
</feature>
<evidence type="ECO:0008006" key="4">
    <source>
        <dbReference type="Google" id="ProtNLM"/>
    </source>
</evidence>
<feature type="transmembrane region" description="Helical" evidence="1">
    <location>
        <begin position="197"/>
        <end position="218"/>
    </location>
</feature>
<feature type="transmembrane region" description="Helical" evidence="1">
    <location>
        <begin position="56"/>
        <end position="75"/>
    </location>
</feature>
<evidence type="ECO:0000313" key="3">
    <source>
        <dbReference type="Proteomes" id="UP000708208"/>
    </source>
</evidence>
<keyword evidence="1" id="KW-0472">Membrane</keyword>
<keyword evidence="1" id="KW-0812">Transmembrane</keyword>
<dbReference type="Proteomes" id="UP000708208">
    <property type="component" value="Unassembled WGS sequence"/>
</dbReference>
<reference evidence="2" key="1">
    <citation type="submission" date="2021-06" db="EMBL/GenBank/DDBJ databases">
        <authorList>
            <person name="Hodson N. C."/>
            <person name="Mongue J. A."/>
            <person name="Jaron S. K."/>
        </authorList>
    </citation>
    <scope>NUCLEOTIDE SEQUENCE</scope>
</reference>
<name>A0A8J2PX69_9HEXA</name>
<feature type="transmembrane region" description="Helical" evidence="1">
    <location>
        <begin position="115"/>
        <end position="134"/>
    </location>
</feature>
<feature type="transmembrane region" description="Helical" evidence="1">
    <location>
        <begin position="33"/>
        <end position="50"/>
    </location>
</feature>
<dbReference type="AlphaFoldDB" id="A0A8J2PX69"/>
<keyword evidence="3" id="KW-1185">Reference proteome</keyword>
<dbReference type="InterPro" id="IPR026508">
    <property type="entry name" value="TMEM164"/>
</dbReference>
<dbReference type="EMBL" id="CAJVCH010535493">
    <property type="protein sequence ID" value="CAG7825225.1"/>
    <property type="molecule type" value="Genomic_DNA"/>
</dbReference>
<comment type="caution">
    <text evidence="2">The sequence shown here is derived from an EMBL/GenBank/DDBJ whole genome shotgun (WGS) entry which is preliminary data.</text>
</comment>
<dbReference type="PANTHER" id="PTHR20948">
    <property type="entry name" value="TRANSMEMBRANE PROTEIN 164"/>
    <property type="match status" value="1"/>
</dbReference>
<sequence length="256" mass="28989">MVIAAILIAITYKKCTIPECRGSTRRDRGGRKTLLAIVSLIFGMEVAYKFSTRTVIFLLNPCHVITAIQIYLLAASPSRFVTAVFRIHLNFLNGAILALLFPVTNTLFLPFETEIYFIQHFMMLVTPYYLLRVGGTYNVEKLTDFAWTYMAFAIMILYHFIILLPIALPLEVNLSQMLCPAISDPFYGPDYRVWTCFHQALFVPALCKAYCATATFFITKFPLTKVKSNLDMDLALLTSVESKNGIKQCHNCNCGM</sequence>
<proteinExistence type="predicted"/>
<protein>
    <recommendedName>
        <fullName evidence="4">Transmembrane protein 164</fullName>
    </recommendedName>
</protein>
<accession>A0A8J2PX69</accession>
<dbReference type="OrthoDB" id="17328at2759"/>
<feature type="transmembrane region" description="Helical" evidence="1">
    <location>
        <begin position="146"/>
        <end position="168"/>
    </location>
</feature>
<organism evidence="2 3">
    <name type="scientific">Allacma fusca</name>
    <dbReference type="NCBI Taxonomy" id="39272"/>
    <lineage>
        <taxon>Eukaryota</taxon>
        <taxon>Metazoa</taxon>
        <taxon>Ecdysozoa</taxon>
        <taxon>Arthropoda</taxon>
        <taxon>Hexapoda</taxon>
        <taxon>Collembola</taxon>
        <taxon>Symphypleona</taxon>
        <taxon>Sminthuridae</taxon>
        <taxon>Allacma</taxon>
    </lineage>
</organism>
<keyword evidence="1" id="KW-1133">Transmembrane helix</keyword>
<evidence type="ECO:0000256" key="1">
    <source>
        <dbReference type="SAM" id="Phobius"/>
    </source>
</evidence>
<gene>
    <name evidence="2" type="ORF">AFUS01_LOCUS35349</name>
</gene>
<dbReference type="PANTHER" id="PTHR20948:SF2">
    <property type="entry name" value="TRANSMEMBRANE PROTEIN 164"/>
    <property type="match status" value="1"/>
</dbReference>
<evidence type="ECO:0000313" key="2">
    <source>
        <dbReference type="EMBL" id="CAG7825225.1"/>
    </source>
</evidence>